<keyword evidence="4" id="KW-1185">Reference proteome</keyword>
<proteinExistence type="predicted"/>
<evidence type="ECO:0000313" key="3">
    <source>
        <dbReference type="EMBL" id="KII61145.1"/>
    </source>
</evidence>
<gene>
    <name evidence="3" type="ORF">RF11_05868</name>
</gene>
<feature type="chain" id="PRO_5002152093" evidence="2">
    <location>
        <begin position="22"/>
        <end position="284"/>
    </location>
</feature>
<feature type="signal peptide" evidence="2">
    <location>
        <begin position="1"/>
        <end position="21"/>
    </location>
</feature>
<keyword evidence="1" id="KW-0812">Transmembrane</keyword>
<feature type="transmembrane region" description="Helical" evidence="1">
    <location>
        <begin position="235"/>
        <end position="254"/>
    </location>
</feature>
<keyword evidence="1" id="KW-0472">Membrane</keyword>
<dbReference type="Proteomes" id="UP000031668">
    <property type="component" value="Unassembled WGS sequence"/>
</dbReference>
<evidence type="ECO:0000313" key="4">
    <source>
        <dbReference type="Proteomes" id="UP000031668"/>
    </source>
</evidence>
<comment type="caution">
    <text evidence="3">The sequence shown here is derived from an EMBL/GenBank/DDBJ whole genome shotgun (WGS) entry which is preliminary data.</text>
</comment>
<dbReference type="OrthoDB" id="1931024at2759"/>
<organism evidence="3 4">
    <name type="scientific">Thelohanellus kitauei</name>
    <name type="common">Myxosporean</name>
    <dbReference type="NCBI Taxonomy" id="669202"/>
    <lineage>
        <taxon>Eukaryota</taxon>
        <taxon>Metazoa</taxon>
        <taxon>Cnidaria</taxon>
        <taxon>Myxozoa</taxon>
        <taxon>Myxosporea</taxon>
        <taxon>Bivalvulida</taxon>
        <taxon>Platysporina</taxon>
        <taxon>Myxobolidae</taxon>
        <taxon>Thelohanellus</taxon>
    </lineage>
</organism>
<name>A0A0C2M278_THEKT</name>
<keyword evidence="2" id="KW-0732">Signal</keyword>
<evidence type="ECO:0000256" key="1">
    <source>
        <dbReference type="SAM" id="Phobius"/>
    </source>
</evidence>
<accession>A0A0C2M278</accession>
<protein>
    <submittedName>
        <fullName evidence="3">Uncharacterized protein</fullName>
    </submittedName>
</protein>
<reference evidence="3 4" key="1">
    <citation type="journal article" date="2014" name="Genome Biol. Evol.">
        <title>The genome of the myxosporean Thelohanellus kitauei shows adaptations to nutrient acquisition within its fish host.</title>
        <authorList>
            <person name="Yang Y."/>
            <person name="Xiong J."/>
            <person name="Zhou Z."/>
            <person name="Huo F."/>
            <person name="Miao W."/>
            <person name="Ran C."/>
            <person name="Liu Y."/>
            <person name="Zhang J."/>
            <person name="Feng J."/>
            <person name="Wang M."/>
            <person name="Wang M."/>
            <person name="Wang L."/>
            <person name="Yao B."/>
        </authorList>
    </citation>
    <scope>NUCLEOTIDE SEQUENCE [LARGE SCALE GENOMIC DNA]</scope>
    <source>
        <strain evidence="3">Wuqing</strain>
    </source>
</reference>
<keyword evidence="1" id="KW-1133">Transmembrane helix</keyword>
<dbReference type="EMBL" id="JWZT01005379">
    <property type="protein sequence ID" value="KII61145.1"/>
    <property type="molecule type" value="Genomic_DNA"/>
</dbReference>
<dbReference type="AlphaFoldDB" id="A0A0C2M278"/>
<sequence>MMFKMSLIAFVVIAFFELTKSENTTKICEDVDDKIMLNAVYDYYTTQMDYCSPKDDPYNDDYMLSISRGYLTYHCTDLFEEWFRDVASEHIFDMNSCKLRDYDHFFDVYLFVDYLKNKSIPKDKYTRMIISAQCNLEKANDDYFHARDIYKSKMSFIIRDQFTKNDEWRQVKGFGSDRGTQKNPSHQQWISNRFAYKLVECFIKDEHLYNIMSPVEKPSPKAPIDTPTFHNGTKILLILGSILISITLAVIFAYKSKIRNIVSSKVYRENGLYFKIQDNIISEE</sequence>
<evidence type="ECO:0000256" key="2">
    <source>
        <dbReference type="SAM" id="SignalP"/>
    </source>
</evidence>